<sequence length="31" mass="3743">MAKNNLERLENIWETPMNLYCDKRPAIKYST</sequence>
<accession>A0A2P2QDQ7</accession>
<dbReference type="EMBL" id="GGEC01084533">
    <property type="protein sequence ID" value="MBX65017.1"/>
    <property type="molecule type" value="Transcribed_RNA"/>
</dbReference>
<evidence type="ECO:0000313" key="1">
    <source>
        <dbReference type="EMBL" id="MBX65017.1"/>
    </source>
</evidence>
<protein>
    <submittedName>
        <fullName evidence="1">Uncharacterized protein</fullName>
    </submittedName>
</protein>
<name>A0A2P2QDQ7_RHIMU</name>
<dbReference type="AlphaFoldDB" id="A0A2P2QDQ7"/>
<reference evidence="1" key="1">
    <citation type="submission" date="2018-02" db="EMBL/GenBank/DDBJ databases">
        <title>Rhizophora mucronata_Transcriptome.</title>
        <authorList>
            <person name="Meera S.P."/>
            <person name="Sreeshan A."/>
            <person name="Augustine A."/>
        </authorList>
    </citation>
    <scope>NUCLEOTIDE SEQUENCE</scope>
    <source>
        <tissue evidence="1">Leaf</tissue>
    </source>
</reference>
<proteinExistence type="predicted"/>
<organism evidence="1">
    <name type="scientific">Rhizophora mucronata</name>
    <name type="common">Asiatic mangrove</name>
    <dbReference type="NCBI Taxonomy" id="61149"/>
    <lineage>
        <taxon>Eukaryota</taxon>
        <taxon>Viridiplantae</taxon>
        <taxon>Streptophyta</taxon>
        <taxon>Embryophyta</taxon>
        <taxon>Tracheophyta</taxon>
        <taxon>Spermatophyta</taxon>
        <taxon>Magnoliopsida</taxon>
        <taxon>eudicotyledons</taxon>
        <taxon>Gunneridae</taxon>
        <taxon>Pentapetalae</taxon>
        <taxon>rosids</taxon>
        <taxon>fabids</taxon>
        <taxon>Malpighiales</taxon>
        <taxon>Rhizophoraceae</taxon>
        <taxon>Rhizophora</taxon>
    </lineage>
</organism>